<organism evidence="1 2">
    <name type="scientific">Holotrichia oblita</name>
    <name type="common">Chafer beetle</name>
    <dbReference type="NCBI Taxonomy" id="644536"/>
    <lineage>
        <taxon>Eukaryota</taxon>
        <taxon>Metazoa</taxon>
        <taxon>Ecdysozoa</taxon>
        <taxon>Arthropoda</taxon>
        <taxon>Hexapoda</taxon>
        <taxon>Insecta</taxon>
        <taxon>Pterygota</taxon>
        <taxon>Neoptera</taxon>
        <taxon>Endopterygota</taxon>
        <taxon>Coleoptera</taxon>
        <taxon>Polyphaga</taxon>
        <taxon>Scarabaeiformia</taxon>
        <taxon>Scarabaeidae</taxon>
        <taxon>Melolonthinae</taxon>
        <taxon>Holotrichia</taxon>
    </lineage>
</organism>
<dbReference type="Proteomes" id="UP001056778">
    <property type="component" value="Chromosome 1"/>
</dbReference>
<protein>
    <submittedName>
        <fullName evidence="1">Double-stranded rna-binding domain</fullName>
    </submittedName>
</protein>
<accession>A0ACB9TS00</accession>
<evidence type="ECO:0000313" key="1">
    <source>
        <dbReference type="EMBL" id="KAI4469533.1"/>
    </source>
</evidence>
<reference evidence="1" key="1">
    <citation type="submission" date="2022-04" db="EMBL/GenBank/DDBJ databases">
        <title>Chromosome-scale genome assembly of Holotrichia oblita Faldermann.</title>
        <authorList>
            <person name="Rongchong L."/>
        </authorList>
    </citation>
    <scope>NUCLEOTIDE SEQUENCE</scope>
    <source>
        <strain evidence="1">81SQS9</strain>
    </source>
</reference>
<comment type="caution">
    <text evidence="1">The sequence shown here is derived from an EMBL/GenBank/DDBJ whole genome shotgun (WGS) entry which is preliminary data.</text>
</comment>
<gene>
    <name evidence="1" type="ORF">MML48_1g04320</name>
</gene>
<name>A0ACB9TS00_HOLOL</name>
<evidence type="ECO:0000313" key="2">
    <source>
        <dbReference type="Proteomes" id="UP001056778"/>
    </source>
</evidence>
<sequence length="95" mass="10513">MGDIKSFLHQYCQKNKKEPSFEIRPTGPKHRQRFLCEVRVAEFDYVGVGNSTNKKDAQANAARDFVSYLVRKALVNPTDVPADLGLTGGSEPSNG</sequence>
<keyword evidence="2" id="KW-1185">Reference proteome</keyword>
<proteinExistence type="predicted"/>
<dbReference type="EMBL" id="CM043015">
    <property type="protein sequence ID" value="KAI4469533.1"/>
    <property type="molecule type" value="Genomic_DNA"/>
</dbReference>